<protein>
    <recommendedName>
        <fullName evidence="1">DUF6036 domain-containing protein</fullName>
    </recommendedName>
</protein>
<dbReference type="Pfam" id="PF19502">
    <property type="entry name" value="DUF6036"/>
    <property type="match status" value="1"/>
</dbReference>
<dbReference type="AlphaFoldDB" id="A0A494VUL5"/>
<dbReference type="InterPro" id="IPR045792">
    <property type="entry name" value="DUF6036"/>
</dbReference>
<dbReference type="SUPFAM" id="SSF81301">
    <property type="entry name" value="Nucleotidyltransferase"/>
    <property type="match status" value="1"/>
</dbReference>
<proteinExistence type="predicted"/>
<gene>
    <name evidence="2" type="ORF">HYN43_026875</name>
</gene>
<dbReference type="KEGG" id="muh:HYN43_026875"/>
<dbReference type="OrthoDB" id="121150at2"/>
<feature type="domain" description="DUF6036" evidence="1">
    <location>
        <begin position="21"/>
        <end position="147"/>
    </location>
</feature>
<evidence type="ECO:0000259" key="1">
    <source>
        <dbReference type="Pfam" id="PF19502"/>
    </source>
</evidence>
<organism evidence="2 3">
    <name type="scientific">Mucilaginibacter celer</name>
    <dbReference type="NCBI Taxonomy" id="2305508"/>
    <lineage>
        <taxon>Bacteria</taxon>
        <taxon>Pseudomonadati</taxon>
        <taxon>Bacteroidota</taxon>
        <taxon>Sphingobacteriia</taxon>
        <taxon>Sphingobacteriales</taxon>
        <taxon>Sphingobacteriaceae</taxon>
        <taxon>Mucilaginibacter</taxon>
    </lineage>
</organism>
<evidence type="ECO:0000313" key="3">
    <source>
        <dbReference type="Proteomes" id="UP000270046"/>
    </source>
</evidence>
<dbReference type="Gene3D" id="3.30.460.40">
    <property type="match status" value="1"/>
</dbReference>
<dbReference type="Proteomes" id="UP000270046">
    <property type="component" value="Chromosome"/>
</dbReference>
<evidence type="ECO:0000313" key="2">
    <source>
        <dbReference type="EMBL" id="AYL98674.1"/>
    </source>
</evidence>
<reference evidence="2 3" key="1">
    <citation type="submission" date="2018-10" db="EMBL/GenBank/DDBJ databases">
        <title>Genome sequencing of Mucilaginibacter sp. HYN0043.</title>
        <authorList>
            <person name="Kim M."/>
            <person name="Yi H."/>
        </authorList>
    </citation>
    <scope>NUCLEOTIDE SEQUENCE [LARGE SCALE GENOMIC DNA]</scope>
    <source>
        <strain evidence="2 3">HYN0043</strain>
    </source>
</reference>
<dbReference type="InterPro" id="IPR043519">
    <property type="entry name" value="NT_sf"/>
</dbReference>
<dbReference type="EMBL" id="CP032869">
    <property type="protein sequence ID" value="AYL98674.1"/>
    <property type="molecule type" value="Genomic_DNA"/>
</dbReference>
<accession>A0A494VUL5</accession>
<dbReference type="RefSeq" id="WP_119406946.1">
    <property type="nucleotide sequence ID" value="NZ_CP032869.1"/>
</dbReference>
<sequence>MGNIFNQDFRDFIHELNEGGVRYILIGGYSVILHGHSRSTGDMDIWIDRTIENYKKLKLAFSRFGMPIFDMTEEKFMSPEIEVFTYGRPPTSIDVMTTALGLDFDTCFENAIYFEEDGLSIRTIHLNDLISAKKASGRHKDLDDLDNLIK</sequence>
<keyword evidence="3" id="KW-1185">Reference proteome</keyword>
<name>A0A494VUL5_9SPHI</name>